<comment type="caution">
    <text evidence="2">The sequence shown here is derived from an EMBL/GenBank/DDBJ whole genome shotgun (WGS) entry which is preliminary data.</text>
</comment>
<protein>
    <submittedName>
        <fullName evidence="2">Uncharacterized protein</fullName>
    </submittedName>
</protein>
<organism evidence="2 3">
    <name type="scientific">Spirodela intermedia</name>
    <name type="common">Intermediate duckweed</name>
    <dbReference type="NCBI Taxonomy" id="51605"/>
    <lineage>
        <taxon>Eukaryota</taxon>
        <taxon>Viridiplantae</taxon>
        <taxon>Streptophyta</taxon>
        <taxon>Embryophyta</taxon>
        <taxon>Tracheophyta</taxon>
        <taxon>Spermatophyta</taxon>
        <taxon>Magnoliopsida</taxon>
        <taxon>Liliopsida</taxon>
        <taxon>Araceae</taxon>
        <taxon>Lemnoideae</taxon>
        <taxon>Spirodela</taxon>
    </lineage>
</organism>
<keyword evidence="3" id="KW-1185">Reference proteome</keyword>
<evidence type="ECO:0000256" key="1">
    <source>
        <dbReference type="SAM" id="MobiDB-lite"/>
    </source>
</evidence>
<dbReference type="AlphaFoldDB" id="A0A811G7H8"/>
<proteinExistence type="predicted"/>
<dbReference type="Proteomes" id="UP000663760">
    <property type="component" value="Unassembled WGS sequence"/>
</dbReference>
<sequence>MLVDLSSSAAGKKTKGCRGPDLLSPLSPPTPSRRSPESPSPCSQVASL</sequence>
<reference evidence="2" key="1">
    <citation type="submission" date="2020-02" db="EMBL/GenBank/DDBJ databases">
        <authorList>
            <person name="Scholz U."/>
            <person name="Mascher M."/>
            <person name="Fiebig A."/>
        </authorList>
    </citation>
    <scope>NUCLEOTIDE SEQUENCE</scope>
</reference>
<dbReference type="EMBL" id="CACVBZ020000044">
    <property type="protein sequence ID" value="CAB1184587.1"/>
    <property type="molecule type" value="Genomic_DNA"/>
</dbReference>
<name>A0A811G7H8_SPIIN</name>
<accession>A0A811G7H8</accession>
<evidence type="ECO:0000313" key="3">
    <source>
        <dbReference type="Proteomes" id="UP000663760"/>
    </source>
</evidence>
<gene>
    <name evidence="2" type="ORF">SI8410_UN021850</name>
</gene>
<feature type="region of interest" description="Disordered" evidence="1">
    <location>
        <begin position="1"/>
        <end position="48"/>
    </location>
</feature>
<evidence type="ECO:0000313" key="2">
    <source>
        <dbReference type="EMBL" id="CAB1184587.1"/>
    </source>
</evidence>